<dbReference type="Gene3D" id="3.90.580.10">
    <property type="entry name" value="Zinc finger, CHC2-type domain"/>
    <property type="match status" value="1"/>
</dbReference>
<reference evidence="5" key="2">
    <citation type="submission" date="2021-04" db="EMBL/GenBank/DDBJ databases">
        <authorList>
            <person name="Gilroy R."/>
        </authorList>
    </citation>
    <scope>NUCLEOTIDE SEQUENCE</scope>
    <source>
        <strain evidence="5">ChiHjej12B11-1927</strain>
    </source>
</reference>
<reference evidence="5" key="1">
    <citation type="journal article" date="2021" name="PeerJ">
        <title>Extensive microbial diversity within the chicken gut microbiome revealed by metagenomics and culture.</title>
        <authorList>
            <person name="Gilroy R."/>
            <person name="Ravi A."/>
            <person name="Getino M."/>
            <person name="Pursley I."/>
            <person name="Horton D.L."/>
            <person name="Alikhan N.F."/>
            <person name="Baker D."/>
            <person name="Gharbi K."/>
            <person name="Hall N."/>
            <person name="Watson M."/>
            <person name="Adriaenssens E.M."/>
            <person name="Foster-Nyarko E."/>
            <person name="Jarju S."/>
            <person name="Secka A."/>
            <person name="Antonio M."/>
            <person name="Oren A."/>
            <person name="Chaudhuri R.R."/>
            <person name="La Ragione R."/>
            <person name="Hildebrand F."/>
            <person name="Pallen M.J."/>
        </authorList>
    </citation>
    <scope>NUCLEOTIDE SEQUENCE</scope>
    <source>
        <strain evidence="5">ChiHjej12B11-1927</strain>
    </source>
</reference>
<dbReference type="InterPro" id="IPR036977">
    <property type="entry name" value="DNA_primase_Znf_CHC2"/>
</dbReference>
<dbReference type="PANTHER" id="PTHR30313:SF2">
    <property type="entry name" value="DNA PRIMASE"/>
    <property type="match status" value="1"/>
</dbReference>
<dbReference type="GO" id="GO:0003899">
    <property type="term" value="F:DNA-directed RNA polymerase activity"/>
    <property type="evidence" value="ECO:0007669"/>
    <property type="project" value="InterPro"/>
</dbReference>
<sequence length="210" mass="24248">MNVYEAVKNIVTTRQAAEYYGIKVTGRGMAHCPFHHDRHPSMKLDQRFHCFGCQADRDVIDFVAGYFNLSVREAAMKLADDFGIRYEKQRPPDRGKRKKKVKAASLEQNYKKLERQCFSILGQYREHLLFWKKQYAPEEPDADWNPRFCEALDRIPRVEYLMDILLCAPLEERVELLLSAGKEILGYAGRLQEPETGTAGSSETVAGRDR</sequence>
<dbReference type="EMBL" id="DXFG01000133">
    <property type="protein sequence ID" value="HIX37553.1"/>
    <property type="molecule type" value="Genomic_DNA"/>
</dbReference>
<evidence type="ECO:0000259" key="4">
    <source>
        <dbReference type="SMART" id="SM00400"/>
    </source>
</evidence>
<keyword evidence="2" id="KW-0863">Zinc-finger</keyword>
<dbReference type="GO" id="GO:0006269">
    <property type="term" value="P:DNA replication, synthesis of primer"/>
    <property type="evidence" value="ECO:0007669"/>
    <property type="project" value="TreeGrafter"/>
</dbReference>
<dbReference type="SUPFAM" id="SSF57783">
    <property type="entry name" value="Zinc beta-ribbon"/>
    <property type="match status" value="1"/>
</dbReference>
<dbReference type="GO" id="GO:0005737">
    <property type="term" value="C:cytoplasm"/>
    <property type="evidence" value="ECO:0007669"/>
    <property type="project" value="TreeGrafter"/>
</dbReference>
<evidence type="ECO:0000313" key="6">
    <source>
        <dbReference type="Proteomes" id="UP000824230"/>
    </source>
</evidence>
<dbReference type="InterPro" id="IPR050219">
    <property type="entry name" value="DnaG_primase"/>
</dbReference>
<dbReference type="PANTHER" id="PTHR30313">
    <property type="entry name" value="DNA PRIMASE"/>
    <property type="match status" value="1"/>
</dbReference>
<organism evidence="5 6">
    <name type="scientific">Candidatus Blautia pullistercoris</name>
    <dbReference type="NCBI Taxonomy" id="2838499"/>
    <lineage>
        <taxon>Bacteria</taxon>
        <taxon>Bacillati</taxon>
        <taxon>Bacillota</taxon>
        <taxon>Clostridia</taxon>
        <taxon>Lachnospirales</taxon>
        <taxon>Lachnospiraceae</taxon>
        <taxon>Blautia</taxon>
    </lineage>
</organism>
<feature type="domain" description="Zinc finger CHC2-type" evidence="4">
    <location>
        <begin position="29"/>
        <end position="79"/>
    </location>
</feature>
<evidence type="ECO:0000256" key="3">
    <source>
        <dbReference type="ARBA" id="ARBA00022833"/>
    </source>
</evidence>
<evidence type="ECO:0000256" key="1">
    <source>
        <dbReference type="ARBA" id="ARBA00022723"/>
    </source>
</evidence>
<dbReference type="InterPro" id="IPR002694">
    <property type="entry name" value="Znf_CHC2"/>
</dbReference>
<proteinExistence type="predicted"/>
<protein>
    <submittedName>
        <fullName evidence="5">DNA primase</fullName>
    </submittedName>
</protein>
<comment type="caution">
    <text evidence="5">The sequence shown here is derived from an EMBL/GenBank/DDBJ whole genome shotgun (WGS) entry which is preliminary data.</text>
</comment>
<dbReference type="SMART" id="SM00400">
    <property type="entry name" value="ZnF_CHCC"/>
    <property type="match status" value="1"/>
</dbReference>
<dbReference type="GO" id="GO:0008270">
    <property type="term" value="F:zinc ion binding"/>
    <property type="evidence" value="ECO:0007669"/>
    <property type="project" value="UniProtKB-KW"/>
</dbReference>
<evidence type="ECO:0000313" key="5">
    <source>
        <dbReference type="EMBL" id="HIX37553.1"/>
    </source>
</evidence>
<accession>A0A9D1VM24</accession>
<dbReference type="Proteomes" id="UP000824230">
    <property type="component" value="Unassembled WGS sequence"/>
</dbReference>
<dbReference type="Pfam" id="PF01807">
    <property type="entry name" value="Zn_ribbon_DnaG"/>
    <property type="match status" value="1"/>
</dbReference>
<gene>
    <name evidence="5" type="ORF">H9738_06755</name>
</gene>
<keyword evidence="3" id="KW-0862">Zinc</keyword>
<dbReference type="AlphaFoldDB" id="A0A9D1VM24"/>
<evidence type="ECO:0000256" key="2">
    <source>
        <dbReference type="ARBA" id="ARBA00022771"/>
    </source>
</evidence>
<keyword evidence="1" id="KW-0479">Metal-binding</keyword>
<dbReference type="GO" id="GO:0003677">
    <property type="term" value="F:DNA binding"/>
    <property type="evidence" value="ECO:0007669"/>
    <property type="project" value="InterPro"/>
</dbReference>
<name>A0A9D1VM24_9FIRM</name>